<accession>A0A402BEW6</accession>
<feature type="transmembrane region" description="Helical" evidence="1">
    <location>
        <begin position="7"/>
        <end position="25"/>
    </location>
</feature>
<dbReference type="NCBIfam" id="NF033684">
    <property type="entry name" value="suffix_2_RND"/>
    <property type="match status" value="1"/>
</dbReference>
<protein>
    <recommendedName>
        <fullName evidence="4">Transporter suffix domain-containing protein</fullName>
    </recommendedName>
</protein>
<evidence type="ECO:0008006" key="4">
    <source>
        <dbReference type="Google" id="ProtNLM"/>
    </source>
</evidence>
<name>A0A402BEW6_9CHLR</name>
<reference evidence="3" key="1">
    <citation type="submission" date="2018-12" db="EMBL/GenBank/DDBJ databases">
        <title>Tengunoibacter tsumagoiensis gen. nov., sp. nov., Dictyobacter kobayashii sp. nov., D. alpinus sp. nov., and D. joshuensis sp. nov. and description of Dictyobacteraceae fam. nov. within the order Ktedonobacterales isolated from Tengu-no-mugimeshi.</title>
        <authorList>
            <person name="Wang C.M."/>
            <person name="Zheng Y."/>
            <person name="Sakai Y."/>
            <person name="Toyoda A."/>
            <person name="Minakuchi Y."/>
            <person name="Abe K."/>
            <person name="Yokota A."/>
            <person name="Yabe S."/>
        </authorList>
    </citation>
    <scope>NUCLEOTIDE SEQUENCE [LARGE SCALE GENOMIC DNA]</scope>
    <source>
        <strain evidence="3">Uno16</strain>
    </source>
</reference>
<evidence type="ECO:0000256" key="1">
    <source>
        <dbReference type="SAM" id="Phobius"/>
    </source>
</evidence>
<dbReference type="EMBL" id="BIFT01000002">
    <property type="protein sequence ID" value="GCE29840.1"/>
    <property type="molecule type" value="Genomic_DNA"/>
</dbReference>
<organism evidence="2 3">
    <name type="scientific">Dictyobacter alpinus</name>
    <dbReference type="NCBI Taxonomy" id="2014873"/>
    <lineage>
        <taxon>Bacteria</taxon>
        <taxon>Bacillati</taxon>
        <taxon>Chloroflexota</taxon>
        <taxon>Ktedonobacteria</taxon>
        <taxon>Ktedonobacterales</taxon>
        <taxon>Dictyobacteraceae</taxon>
        <taxon>Dictyobacter</taxon>
    </lineage>
</organism>
<gene>
    <name evidence="2" type="ORF">KDA_53240</name>
</gene>
<keyword evidence="1" id="KW-0472">Membrane</keyword>
<dbReference type="Proteomes" id="UP000287171">
    <property type="component" value="Unassembled WGS sequence"/>
</dbReference>
<dbReference type="InterPro" id="IPR047961">
    <property type="entry name" value="Transp_suffix-like"/>
</dbReference>
<feature type="transmembrane region" description="Helical" evidence="1">
    <location>
        <begin position="31"/>
        <end position="58"/>
    </location>
</feature>
<sequence>MGGGGFLILSCLIYATFFVMPFLPLSTEGRVVMGTVIILVGEGAAWLGTVLVGASVVARYKRFLIPKRWFHHGEITPTDKPQEG</sequence>
<proteinExistence type="predicted"/>
<evidence type="ECO:0000313" key="3">
    <source>
        <dbReference type="Proteomes" id="UP000287171"/>
    </source>
</evidence>
<keyword evidence="1" id="KW-0812">Transmembrane</keyword>
<evidence type="ECO:0000313" key="2">
    <source>
        <dbReference type="EMBL" id="GCE29840.1"/>
    </source>
</evidence>
<dbReference type="AlphaFoldDB" id="A0A402BEW6"/>
<comment type="caution">
    <text evidence="2">The sequence shown here is derived from an EMBL/GenBank/DDBJ whole genome shotgun (WGS) entry which is preliminary data.</text>
</comment>
<keyword evidence="3" id="KW-1185">Reference proteome</keyword>
<keyword evidence="1" id="KW-1133">Transmembrane helix</keyword>